<evidence type="ECO:0000259" key="4">
    <source>
        <dbReference type="PROSITE" id="PS51468"/>
    </source>
</evidence>
<feature type="compositionally biased region" description="Gly residues" evidence="1">
    <location>
        <begin position="569"/>
        <end position="578"/>
    </location>
</feature>
<sequence>MQFALRWFVAAVLVAGLGAVSEAAAGDTLHGTRGARLREREHVIELRFAPGYATATVRRTVYNPAARADEVVYGLSLPDRAVATGLRLRERDGRSWLRGTALAVDEARGRHQRATGFDPQQRREPGDAALLAWVGPGSLSLQVFPVAAGRERTVETTLELPATWEDGRWVIAFDETGLDGAPAELIVHASGRADRLRVDGEFVRSGHRLALDGPHEVALVPAARPAVELELAAIAASSEQAFVHWRVTVAGPLLRIPHCVHVVVALDASRSLGAGVDEAQRRAARAYLEHLRAPGLAARVAVLRFDRRVRRWSDGWVSVERALELLAEATPSLANGSDVGLALREARALFAEAPADAPRRVLLLTDFMTASSRSPATHAVAAAETGAIVHLAAVADDEPALRRDDGHAWAAVAAGTGGVVWQAAAGEGEPESAAALFEEWARPVRIDALQIDLEDASVSVPASLAEGEGVEEQRLLARPVERIAVRGRTWNLPFVHEARRSGPLSRRWAALAFATDAVAGLDEAAAQRLARRGGAVTPWTSHVLAATTAGPSREGFVREPVRPDRRVGKGGGGGTGSGRGRRHGAGFRGRLDRPTWLEGQVAFRWLGCGGVGRGVEVELETTYDEVVDLEVRASAPAGAVACLREAIWALSLPTGDFVDPRARWTVAVPPAGPARR</sequence>
<reference evidence="5" key="1">
    <citation type="submission" date="2022-11" db="EMBL/GenBank/DDBJ databases">
        <title>Minimal conservation of predation-associated metabolite biosynthetic gene clusters underscores biosynthetic potential of Myxococcota including descriptions for ten novel species: Archangium lansinium sp. nov., Myxococcus landrumus sp. nov., Nannocystis bai.</title>
        <authorList>
            <person name="Ahearne A."/>
            <person name="Stevens C."/>
            <person name="Dowd S."/>
        </authorList>
    </citation>
    <scope>NUCLEOTIDE SEQUENCE</scope>
    <source>
        <strain evidence="5">Fl3</strain>
    </source>
</reference>
<dbReference type="InterPro" id="IPR013694">
    <property type="entry name" value="VIT"/>
</dbReference>
<dbReference type="RefSeq" id="WP_269033131.1">
    <property type="nucleotide sequence ID" value="NZ_CP114040.1"/>
</dbReference>
<dbReference type="PROSITE" id="PS51468">
    <property type="entry name" value="VIT"/>
    <property type="match status" value="1"/>
</dbReference>
<name>A0ABY7GVF0_9BACT</name>
<dbReference type="Proteomes" id="UP001164459">
    <property type="component" value="Chromosome"/>
</dbReference>
<evidence type="ECO:0000313" key="5">
    <source>
        <dbReference type="EMBL" id="WAS90804.1"/>
    </source>
</evidence>
<keyword evidence="6" id="KW-1185">Reference proteome</keyword>
<feature type="domain" description="VIT" evidence="4">
    <location>
        <begin position="23"/>
        <end position="160"/>
    </location>
</feature>
<dbReference type="Gene3D" id="3.40.50.410">
    <property type="entry name" value="von Willebrand factor, type A domain"/>
    <property type="match status" value="1"/>
</dbReference>
<dbReference type="Pfam" id="PF13519">
    <property type="entry name" value="VWA_2"/>
    <property type="match status" value="1"/>
</dbReference>
<dbReference type="SMART" id="SM00327">
    <property type="entry name" value="VWA"/>
    <property type="match status" value="1"/>
</dbReference>
<dbReference type="CDD" id="cd00198">
    <property type="entry name" value="vWFA"/>
    <property type="match status" value="1"/>
</dbReference>
<evidence type="ECO:0000313" key="6">
    <source>
        <dbReference type="Proteomes" id="UP001164459"/>
    </source>
</evidence>
<protein>
    <submittedName>
        <fullName evidence="5">VWA domain-containing protein</fullName>
    </submittedName>
</protein>
<dbReference type="EMBL" id="CP114040">
    <property type="protein sequence ID" value="WAS90804.1"/>
    <property type="molecule type" value="Genomic_DNA"/>
</dbReference>
<feature type="chain" id="PRO_5045386851" evidence="2">
    <location>
        <begin position="26"/>
        <end position="676"/>
    </location>
</feature>
<keyword evidence="2" id="KW-0732">Signal</keyword>
<gene>
    <name evidence="5" type="ORF">O0S08_31840</name>
</gene>
<dbReference type="SUPFAM" id="SSF53300">
    <property type="entry name" value="vWA-like"/>
    <property type="match status" value="1"/>
</dbReference>
<dbReference type="InterPro" id="IPR002035">
    <property type="entry name" value="VWF_A"/>
</dbReference>
<feature type="signal peptide" evidence="2">
    <location>
        <begin position="1"/>
        <end position="25"/>
    </location>
</feature>
<evidence type="ECO:0000259" key="3">
    <source>
        <dbReference type="PROSITE" id="PS50234"/>
    </source>
</evidence>
<dbReference type="InterPro" id="IPR036465">
    <property type="entry name" value="vWFA_dom_sf"/>
</dbReference>
<evidence type="ECO:0000256" key="1">
    <source>
        <dbReference type="SAM" id="MobiDB-lite"/>
    </source>
</evidence>
<dbReference type="PROSITE" id="PS50234">
    <property type="entry name" value="VWFA"/>
    <property type="match status" value="1"/>
</dbReference>
<feature type="region of interest" description="Disordered" evidence="1">
    <location>
        <begin position="562"/>
        <end position="587"/>
    </location>
</feature>
<accession>A0ABY7GVF0</accession>
<feature type="domain" description="VWFA" evidence="3">
    <location>
        <begin position="261"/>
        <end position="366"/>
    </location>
</feature>
<organism evidence="5 6">
    <name type="scientific">Nannocystis punicea</name>
    <dbReference type="NCBI Taxonomy" id="2995304"/>
    <lineage>
        <taxon>Bacteria</taxon>
        <taxon>Pseudomonadati</taxon>
        <taxon>Myxococcota</taxon>
        <taxon>Polyangia</taxon>
        <taxon>Nannocystales</taxon>
        <taxon>Nannocystaceae</taxon>
        <taxon>Nannocystis</taxon>
    </lineage>
</organism>
<proteinExistence type="predicted"/>
<evidence type="ECO:0000256" key="2">
    <source>
        <dbReference type="SAM" id="SignalP"/>
    </source>
</evidence>